<proteinExistence type="predicted"/>
<accession>A0AA50DF84</accession>
<protein>
    <submittedName>
        <fullName evidence="1">Uncharacterized protein</fullName>
    </submittedName>
</protein>
<organism evidence="1 2">
    <name type="scientific">Erwinia pyri</name>
    <dbReference type="NCBI Taxonomy" id="3062598"/>
    <lineage>
        <taxon>Bacteria</taxon>
        <taxon>Pseudomonadati</taxon>
        <taxon>Pseudomonadota</taxon>
        <taxon>Gammaproteobacteria</taxon>
        <taxon>Enterobacterales</taxon>
        <taxon>Erwiniaceae</taxon>
        <taxon>Erwinia</taxon>
    </lineage>
</organism>
<reference evidence="1 2" key="1">
    <citation type="submission" date="2023-07" db="EMBL/GenBank/DDBJ databases">
        <title>Pathogenic bacteria of pear tree diseases.</title>
        <authorList>
            <person name="Zhang Z."/>
            <person name="He L."/>
            <person name="Huang R."/>
        </authorList>
    </citation>
    <scope>NUCLEOTIDE SEQUENCE [LARGE SCALE GENOMIC DNA]</scope>
    <source>
        <strain evidence="1 2">DE2</strain>
    </source>
</reference>
<gene>
    <name evidence="1" type="ORF">Q3V30_11165</name>
</gene>
<name>A0AA50DF84_9GAMM</name>
<keyword evidence="2" id="KW-1185">Reference proteome</keyword>
<dbReference type="KEGG" id="epi:Q3V30_11165"/>
<dbReference type="AlphaFoldDB" id="A0AA50DF84"/>
<evidence type="ECO:0000313" key="2">
    <source>
        <dbReference type="Proteomes" id="UP001228139"/>
    </source>
</evidence>
<dbReference type="Proteomes" id="UP001228139">
    <property type="component" value="Chromosome"/>
</dbReference>
<evidence type="ECO:0000313" key="1">
    <source>
        <dbReference type="EMBL" id="WLS77059.1"/>
    </source>
</evidence>
<dbReference type="EMBL" id="CP132353">
    <property type="protein sequence ID" value="WLS77059.1"/>
    <property type="molecule type" value="Genomic_DNA"/>
</dbReference>
<sequence>MQKKKWFVSYVIKQEQKEHQTSHGFFEGEEVEEALEHYIFSIKELMNLKSSEITVLSVSLV</sequence>
<dbReference type="RefSeq" id="WP_306205626.1">
    <property type="nucleotide sequence ID" value="NZ_CP132353.1"/>
</dbReference>